<feature type="region of interest" description="Disordered" evidence="1">
    <location>
        <begin position="1"/>
        <end position="20"/>
    </location>
</feature>
<evidence type="ECO:0000256" key="1">
    <source>
        <dbReference type="SAM" id="MobiDB-lite"/>
    </source>
</evidence>
<name>A0A0P1H5H1_9RHOB</name>
<evidence type="ECO:0000313" key="3">
    <source>
        <dbReference type="Proteomes" id="UP000051326"/>
    </source>
</evidence>
<protein>
    <submittedName>
        <fullName evidence="2">Uncharacterized protein</fullName>
    </submittedName>
</protein>
<reference evidence="2 3" key="1">
    <citation type="submission" date="2015-09" db="EMBL/GenBank/DDBJ databases">
        <authorList>
            <consortium name="Swine Surveillance"/>
        </authorList>
    </citation>
    <scope>NUCLEOTIDE SEQUENCE [LARGE SCALE GENOMIC DNA]</scope>
    <source>
        <strain evidence="2 3">CECT 8399</strain>
    </source>
</reference>
<accession>A0A0P1H5H1</accession>
<dbReference type="RefSeq" id="WP_008554548.1">
    <property type="nucleotide sequence ID" value="NZ_CP081058.1"/>
</dbReference>
<dbReference type="Proteomes" id="UP000051326">
    <property type="component" value="Unassembled WGS sequence"/>
</dbReference>
<dbReference type="EMBL" id="CYSR01000002">
    <property type="protein sequence ID" value="CUH98208.1"/>
    <property type="molecule type" value="Genomic_DNA"/>
</dbReference>
<gene>
    <name evidence="2" type="ORF">PHA8399_00321</name>
</gene>
<sequence length="63" mass="6874">MRNFEIGPQEAGAKNKASERENERAALEAVINYAIQCARETDILGAGDALEEARLNLSRAILT</sequence>
<evidence type="ECO:0000313" key="2">
    <source>
        <dbReference type="EMBL" id="CUH98208.1"/>
    </source>
</evidence>
<proteinExistence type="predicted"/>
<dbReference type="AlphaFoldDB" id="A0A0P1H5H1"/>
<organism evidence="2 3">
    <name type="scientific">Leisingera aquaemixtae</name>
    <dbReference type="NCBI Taxonomy" id="1396826"/>
    <lineage>
        <taxon>Bacteria</taxon>
        <taxon>Pseudomonadati</taxon>
        <taxon>Pseudomonadota</taxon>
        <taxon>Alphaproteobacteria</taxon>
        <taxon>Rhodobacterales</taxon>
        <taxon>Roseobacteraceae</taxon>
        <taxon>Leisingera</taxon>
    </lineage>
</organism>